<evidence type="ECO:0000259" key="1">
    <source>
        <dbReference type="Pfam" id="PF19905"/>
    </source>
</evidence>
<accession>A0A6J7WQR6</accession>
<name>A0A6J7WQR6_9CAUD</name>
<dbReference type="Pfam" id="PF19905">
    <property type="entry name" value="DUF6378"/>
    <property type="match status" value="1"/>
</dbReference>
<dbReference type="EMBL" id="LR798279">
    <property type="protein sequence ID" value="CAB5220067.1"/>
    <property type="molecule type" value="Genomic_DNA"/>
</dbReference>
<proteinExistence type="predicted"/>
<protein>
    <recommendedName>
        <fullName evidence="1">DUF6378 domain-containing protein</fullName>
    </recommendedName>
</protein>
<sequence>MEYSNIMTDAVKIFNDRNPKYGDMRVGMEKVASIASIITGMHLTPHDVALVLHAVKLSRLGNDRSNPDHYVDGVNYLAFAGELITESPYGTESAISESLNDGIAEMAAKLAPMRPDKPSQDC</sequence>
<gene>
    <name evidence="2" type="ORF">UFOVP231_48</name>
</gene>
<evidence type="ECO:0000313" key="2">
    <source>
        <dbReference type="EMBL" id="CAB5220067.1"/>
    </source>
</evidence>
<dbReference type="InterPro" id="IPR045958">
    <property type="entry name" value="DUF6378"/>
</dbReference>
<organism evidence="2">
    <name type="scientific">uncultured Caudovirales phage</name>
    <dbReference type="NCBI Taxonomy" id="2100421"/>
    <lineage>
        <taxon>Viruses</taxon>
        <taxon>Duplodnaviria</taxon>
        <taxon>Heunggongvirae</taxon>
        <taxon>Uroviricota</taxon>
        <taxon>Caudoviricetes</taxon>
        <taxon>Peduoviridae</taxon>
        <taxon>Maltschvirus</taxon>
        <taxon>Maltschvirus maltsch</taxon>
    </lineage>
</organism>
<feature type="domain" description="DUF6378" evidence="1">
    <location>
        <begin position="6"/>
        <end position="83"/>
    </location>
</feature>
<reference evidence="2" key="1">
    <citation type="submission" date="2020-05" db="EMBL/GenBank/DDBJ databases">
        <authorList>
            <person name="Chiriac C."/>
            <person name="Salcher M."/>
            <person name="Ghai R."/>
            <person name="Kavagutti S V."/>
        </authorList>
    </citation>
    <scope>NUCLEOTIDE SEQUENCE</scope>
</reference>